<comment type="subcellular location">
    <subcellularLocation>
        <location evidence="1">Cell inner membrane</location>
        <topology evidence="1">Multi-pass membrane protein</topology>
    </subcellularLocation>
</comment>
<dbReference type="InterPro" id="IPR050321">
    <property type="entry name" value="Glycosyltr_2/OpgH_subfam"/>
</dbReference>
<dbReference type="Gene3D" id="3.90.550.10">
    <property type="entry name" value="Spore Coat Polysaccharide Biosynthesis Protein SpsA, Chain A"/>
    <property type="match status" value="1"/>
</dbReference>
<evidence type="ECO:0000256" key="7">
    <source>
        <dbReference type="ARBA" id="ARBA00022916"/>
    </source>
</evidence>
<comment type="pathway">
    <text evidence="11">Glycan metabolism; bacterial cellulose biosynthesis.</text>
</comment>
<feature type="transmembrane region" description="Helical" evidence="11">
    <location>
        <begin position="70"/>
        <end position="88"/>
    </location>
</feature>
<feature type="transmembrane region" description="Helical" evidence="11">
    <location>
        <begin position="713"/>
        <end position="731"/>
    </location>
</feature>
<dbReference type="RefSeq" id="WP_065412562.1">
    <property type="nucleotide sequence ID" value="NZ_MASQ01000042.1"/>
</dbReference>
<keyword evidence="3 11" id="KW-0997">Cell inner membrane</keyword>
<evidence type="ECO:0000256" key="5">
    <source>
        <dbReference type="ARBA" id="ARBA00022679"/>
    </source>
</evidence>
<feature type="domain" description="PilZ" evidence="13">
    <location>
        <begin position="571"/>
        <end position="666"/>
    </location>
</feature>
<comment type="function">
    <text evidence="11">Catalytic subunit of cellulose synthase. It polymerizes uridine 5'-diphosphate glucose to cellulose.</text>
</comment>
<keyword evidence="4 11" id="KW-0328">Glycosyltransferase</keyword>
<feature type="transmembrane region" description="Helical" evidence="11">
    <location>
        <begin position="108"/>
        <end position="129"/>
    </location>
</feature>
<comment type="cofactor">
    <cofactor evidence="11">
        <name>Mg(2+)</name>
        <dbReference type="ChEBI" id="CHEBI:18420"/>
    </cofactor>
</comment>
<dbReference type="GO" id="GO:0030244">
    <property type="term" value="P:cellulose biosynthetic process"/>
    <property type="evidence" value="ECO:0007669"/>
    <property type="project" value="UniProtKB-KW"/>
</dbReference>
<gene>
    <name evidence="14" type="ORF">BBC27_06085</name>
</gene>
<proteinExistence type="predicted"/>
<evidence type="ECO:0000259" key="13">
    <source>
        <dbReference type="Pfam" id="PF07238"/>
    </source>
</evidence>
<dbReference type="CDD" id="cd06421">
    <property type="entry name" value="CESA_CelA_like"/>
    <property type="match status" value="1"/>
</dbReference>
<dbReference type="Proteomes" id="UP000093129">
    <property type="component" value="Unassembled WGS sequence"/>
</dbReference>
<evidence type="ECO:0000256" key="2">
    <source>
        <dbReference type="ARBA" id="ARBA00022475"/>
    </source>
</evidence>
<dbReference type="GO" id="GO:0035438">
    <property type="term" value="F:cyclic-di-GMP binding"/>
    <property type="evidence" value="ECO:0007669"/>
    <property type="project" value="InterPro"/>
</dbReference>
<evidence type="ECO:0000256" key="3">
    <source>
        <dbReference type="ARBA" id="ARBA00022519"/>
    </source>
</evidence>
<comment type="catalytic activity">
    <reaction evidence="10 11">
        <text>[(1-&gt;4)-beta-D-glucosyl](n) + UDP-alpha-D-glucose = [(1-&gt;4)-beta-D-glucosyl](n+1) + UDP + H(+)</text>
        <dbReference type="Rhea" id="RHEA:19929"/>
        <dbReference type="Rhea" id="RHEA-COMP:10033"/>
        <dbReference type="Rhea" id="RHEA-COMP:10034"/>
        <dbReference type="ChEBI" id="CHEBI:15378"/>
        <dbReference type="ChEBI" id="CHEBI:18246"/>
        <dbReference type="ChEBI" id="CHEBI:58223"/>
        <dbReference type="ChEBI" id="CHEBI:58885"/>
        <dbReference type="EC" id="2.4.1.12"/>
    </reaction>
</comment>
<keyword evidence="7 11" id="KW-0135">Cellulose biosynthesis</keyword>
<feature type="transmembrane region" description="Helical" evidence="11">
    <location>
        <begin position="21"/>
        <end position="39"/>
    </location>
</feature>
<dbReference type="SUPFAM" id="SSF141371">
    <property type="entry name" value="PilZ domain-like"/>
    <property type="match status" value="1"/>
</dbReference>
<dbReference type="EMBL" id="MASQ01000042">
    <property type="protein sequence ID" value="OCB03852.1"/>
    <property type="molecule type" value="Genomic_DNA"/>
</dbReference>
<keyword evidence="9 11" id="KW-0472">Membrane</keyword>
<evidence type="ECO:0000256" key="1">
    <source>
        <dbReference type="ARBA" id="ARBA00004429"/>
    </source>
</evidence>
<evidence type="ECO:0000256" key="10">
    <source>
        <dbReference type="ARBA" id="ARBA00048682"/>
    </source>
</evidence>
<dbReference type="SUPFAM" id="SSF53448">
    <property type="entry name" value="Nucleotide-diphospho-sugar transferases"/>
    <property type="match status" value="1"/>
</dbReference>
<feature type="transmembrane region" description="Helical" evidence="11">
    <location>
        <begin position="408"/>
        <end position="428"/>
    </location>
</feature>
<dbReference type="InterPro" id="IPR003919">
    <property type="entry name" value="Cell_synth_A"/>
</dbReference>
<dbReference type="InterPro" id="IPR029044">
    <property type="entry name" value="Nucleotide-diphossugar_trans"/>
</dbReference>
<reference evidence="14 15" key="1">
    <citation type="submission" date="2016-07" db="EMBL/GenBank/DDBJ databases">
        <title>Draft genome of a psychrotolerant acidophile Acidithiobacillus ferrivorans strain YL15.</title>
        <authorList>
            <person name="Peng T."/>
            <person name="Ma L."/>
            <person name="Nan M."/>
            <person name="An N."/>
            <person name="Wang M."/>
            <person name="Qiu G."/>
            <person name="Zeng W."/>
        </authorList>
    </citation>
    <scope>NUCLEOTIDE SEQUENCE [LARGE SCALE GENOMIC DNA]</scope>
    <source>
        <strain evidence="14 15">YL15</strain>
    </source>
</reference>
<evidence type="ECO:0000256" key="6">
    <source>
        <dbReference type="ARBA" id="ARBA00022692"/>
    </source>
</evidence>
<evidence type="ECO:0000259" key="12">
    <source>
        <dbReference type="Pfam" id="PF00535"/>
    </source>
</evidence>
<evidence type="ECO:0000313" key="14">
    <source>
        <dbReference type="EMBL" id="OCB03852.1"/>
    </source>
</evidence>
<dbReference type="GO" id="GO:0005886">
    <property type="term" value="C:plasma membrane"/>
    <property type="evidence" value="ECO:0007669"/>
    <property type="project" value="UniProtKB-SubCell"/>
</dbReference>
<keyword evidence="6 11" id="KW-0812">Transmembrane</keyword>
<dbReference type="NCBIfam" id="TIGR03030">
    <property type="entry name" value="CelA"/>
    <property type="match status" value="1"/>
</dbReference>
<evidence type="ECO:0000256" key="4">
    <source>
        <dbReference type="ARBA" id="ARBA00022676"/>
    </source>
</evidence>
<dbReference type="PANTHER" id="PTHR43867:SF2">
    <property type="entry name" value="CELLULOSE SYNTHASE CATALYTIC SUBUNIT A [UDP-FORMING]"/>
    <property type="match status" value="1"/>
</dbReference>
<organism evidence="14 15">
    <name type="scientific">Acidithiobacillus ferrivorans</name>
    <dbReference type="NCBI Taxonomy" id="160808"/>
    <lineage>
        <taxon>Bacteria</taxon>
        <taxon>Pseudomonadati</taxon>
        <taxon>Pseudomonadota</taxon>
        <taxon>Acidithiobacillia</taxon>
        <taxon>Acidithiobacillales</taxon>
        <taxon>Acidithiobacillaceae</taxon>
        <taxon>Acidithiobacillus</taxon>
    </lineage>
</organism>
<dbReference type="Pfam" id="PF03170">
    <property type="entry name" value="BcsB"/>
    <property type="match status" value="1"/>
</dbReference>
<evidence type="ECO:0000313" key="15">
    <source>
        <dbReference type="Proteomes" id="UP000093129"/>
    </source>
</evidence>
<evidence type="ECO:0000256" key="11">
    <source>
        <dbReference type="RuleBase" id="RU365020"/>
    </source>
</evidence>
<dbReference type="InterPro" id="IPR009875">
    <property type="entry name" value="PilZ_domain"/>
</dbReference>
<dbReference type="Gene3D" id="2.40.10.220">
    <property type="entry name" value="predicted glycosyltransferase like domains"/>
    <property type="match status" value="1"/>
</dbReference>
<protein>
    <recommendedName>
        <fullName evidence="11">Cellulose synthase catalytic subunit [UDP-forming]</fullName>
        <ecNumber evidence="11">2.4.1.12</ecNumber>
    </recommendedName>
</protein>
<dbReference type="Gene3D" id="2.60.120.260">
    <property type="entry name" value="Galactose-binding domain-like"/>
    <property type="match status" value="2"/>
</dbReference>
<comment type="caution">
    <text evidence="14">The sequence shown here is derived from an EMBL/GenBank/DDBJ whole genome shotgun (WGS) entry which is preliminary data.</text>
</comment>
<dbReference type="InterPro" id="IPR018513">
    <property type="entry name" value="Cell_synthase_bac"/>
</dbReference>
<feature type="transmembrane region" description="Helical" evidence="11">
    <location>
        <begin position="542"/>
        <end position="565"/>
    </location>
</feature>
<dbReference type="Pfam" id="PF07238">
    <property type="entry name" value="PilZ"/>
    <property type="match status" value="1"/>
</dbReference>
<dbReference type="PRINTS" id="PR01439">
    <property type="entry name" value="CELLSNTHASEA"/>
</dbReference>
<evidence type="ECO:0000256" key="9">
    <source>
        <dbReference type="ARBA" id="ARBA00023136"/>
    </source>
</evidence>
<dbReference type="PANTHER" id="PTHR43867">
    <property type="entry name" value="CELLULOSE SYNTHASE CATALYTIC SUBUNIT A [UDP-FORMING]"/>
    <property type="match status" value="1"/>
</dbReference>
<keyword evidence="11" id="KW-0973">c-di-GMP</keyword>
<accession>A0A1B9C1K3</accession>
<dbReference type="GO" id="GO:0006011">
    <property type="term" value="P:UDP-alpha-D-glucose metabolic process"/>
    <property type="evidence" value="ECO:0007669"/>
    <property type="project" value="InterPro"/>
</dbReference>
<dbReference type="GO" id="GO:0016760">
    <property type="term" value="F:cellulose synthase (UDP-forming) activity"/>
    <property type="evidence" value="ECO:0007669"/>
    <property type="project" value="UniProtKB-EC"/>
</dbReference>
<evidence type="ECO:0000256" key="8">
    <source>
        <dbReference type="ARBA" id="ARBA00022989"/>
    </source>
</evidence>
<keyword evidence="5 11" id="KW-0808">Transferase</keyword>
<dbReference type="EC" id="2.4.1.12" evidence="11"/>
<feature type="transmembrane region" description="Helical" evidence="11">
    <location>
        <begin position="517"/>
        <end position="536"/>
    </location>
</feature>
<keyword evidence="2 11" id="KW-1003">Cell membrane</keyword>
<feature type="domain" description="Glycosyltransferase 2-like" evidence="12">
    <location>
        <begin position="154"/>
        <end position="324"/>
    </location>
</feature>
<name>A0A1B9C1K3_9PROT</name>
<dbReference type="InterPro" id="IPR001173">
    <property type="entry name" value="Glyco_trans_2-like"/>
</dbReference>
<feature type="transmembrane region" description="Helical" evidence="11">
    <location>
        <begin position="45"/>
        <end position="63"/>
    </location>
</feature>
<sequence length="1479" mass="162209">MTRSNLLFSLPWPWKGRDGEGVLAALSVVMFLALVAIMIRVPLDWQGQTVLAGCLFLFALVLSWRSKAQWATLSLVGISVFLTSRYIWWRVTETLGIGDPHYHWYDFIPTFILLAAECYAWITLFLGYIQTAWPLQRKPVPLTPDSKLWPDVDIYIPTYNEPLSVVRSTVIASLTIDWPEDKLHVYLLDDGTRDEFRDFATRIGASYITRTEHSHAKAGNLNHAMTQTNGEYIAIFDCDHIPARSFLQITMGWMERDPRIALLQTPHHFYSPDPFERNLELFRLVPNEGELFYGLIQDGNDLWDATFFCGSCAVLRRDALQEIGGIAVETVTEDAHTALKLQRRGWKTAYLNIPQAAGLATENLASHVGQRIRWARGMAQIFRVDNPLLGKGLNGWQRLCYLNAMAHFFFALPRLVFLTAPLAYLLFGLRVLDAYAITFAAYSLPHLFLANLTNSRIQGRHRYSFWNEVYETALAPYILLPVLLAVLNPRLGKFNVTAKGGIIAQTHFDTHIARPYMILWLVNLVGLLAAGLRLTVESAPDVSTIVMTSIWTLYNLVIISAAMAVAREARQVRNHVRVPVRLPAEIMTSAGPIKAVTQNVSDGGLRLEAQNMPTLAPGALFTVRLYWDADCYAFPTQVVAQGPNFLSLAFGDLHLHEQAQLVSLLYTRADAWLGWGEGRADDRPLKSLLLVGKVALMGSGIMIRSLLPWSRKVVVSAATAGLALTAILVALSGPQARAAGSGATSPIAVESAATASATPAVPQNAIGTFSKSWTLTELGFPQGLHLTGISGLQTVYLNIPGNELVQSASVTVQFRYSPGLLSRISQINLVLNGSVIASWPVPQNGLPGTIQTFTVPVNPFLIQTYNHIGFQLVGHYTMQCEDPANSTLWADILPQTHIQVAGTLLNLPDQLSLLPAPFYYRAGQGSITAPFFVVYGTASSHALEAAGVVASWFGVLADYRPVHFPASMNNLPKGNAVVFIDTSNGIPASLQNMDLPAANGPTIAVRSNPVDPSAKLLLIMGKNGKQMLMAAQALVLGHYATGGSTAEIENFALPEPRKADDAPRWLSTKHATKLGGIAAKNSLQVKYTGDVHIPFRVAPDLFFWGIKDVPLHLRYTYNPGPIGNQSSLILNMNKQFSGAIGLPGGKGQASGILQHDFAIPSARIQPLDNTLNFFFGFQVAKKGPCQDTMPDTLRGAVLPDSELDLSGVPHFTRLPNLALLANGGYPFTRYADLSHTAVVMPKTVDDAAVATYLDLLGQFGAQTGYPALRVTVVSPDRVTSAKNKNLIVMGVPSDQPLIHNWSGNLPLVLTGTGVHIQNLQGPFSRLTNYLPWWDQSAESRIYGAGALGQFLAQETAPAAFMEEVISPLQANRVALFMVAKNNQDWHLMSSTLLDGTLRSRIFGNLSLFSTDDGSSPRSFILPAPYMDTGHLPFWIWLFWRLNHAPWLIAGIIAAGTAVLGVILTVWLRRRANRRLRGDT</sequence>
<dbReference type="UniPathway" id="UPA00694"/>
<feature type="transmembrane region" description="Helical" evidence="11">
    <location>
        <begin position="1445"/>
        <end position="1467"/>
    </location>
</feature>
<dbReference type="Pfam" id="PF00535">
    <property type="entry name" value="Glycos_transf_2"/>
    <property type="match status" value="1"/>
</dbReference>
<keyword evidence="8 11" id="KW-1133">Transmembrane helix</keyword>